<dbReference type="Proteomes" id="UP000235965">
    <property type="component" value="Unassembled WGS sequence"/>
</dbReference>
<evidence type="ECO:0008006" key="12">
    <source>
        <dbReference type="Google" id="ProtNLM"/>
    </source>
</evidence>
<dbReference type="PANTHER" id="PTHR13469:SF8">
    <property type="entry name" value="HEXIM P-TEFB COMPLEX SUBUNIT 1"/>
    <property type="match status" value="1"/>
</dbReference>
<keyword evidence="4" id="KW-0805">Transcription regulation</keyword>
<evidence type="ECO:0000256" key="8">
    <source>
        <dbReference type="SAM" id="Coils"/>
    </source>
</evidence>
<keyword evidence="5 8" id="KW-0175">Coiled coil</keyword>
<dbReference type="GO" id="GO:0005737">
    <property type="term" value="C:cytoplasm"/>
    <property type="evidence" value="ECO:0007669"/>
    <property type="project" value="InterPro"/>
</dbReference>
<accession>A0A2J7RDN2</accession>
<evidence type="ECO:0000256" key="6">
    <source>
        <dbReference type="ARBA" id="ARBA00023163"/>
    </source>
</evidence>
<feature type="compositionally biased region" description="Basic and acidic residues" evidence="9">
    <location>
        <begin position="84"/>
        <end position="93"/>
    </location>
</feature>
<evidence type="ECO:0000313" key="11">
    <source>
        <dbReference type="Proteomes" id="UP000235965"/>
    </source>
</evidence>
<sequence length="346" mass="39465">MSDHIMPIDSNNKSVDTGQGDDVKCLAQTCIKQQPSGGEEDNTNEKKGASNVPYLDDTGYPKRRKTRRGKSKRRKLKPYSKLTWQERNEQEDNQTKLANKVRAQMFAHGQPVAPYNTTQFLMEDHNDLQDLDVQLKAVTTNSGRFRTNTSVFQRPSRVRDSSLSVDSDDDHFYSSPEDEEEFLTKEFSNAYEDLHAERLGQMSKSQLIEEYIQLEEKVDTLEKRLKKSQSLEIRGQVNDDTDIEKGEMQVDEETSRKMQLFQQEINKLLKENERLRLENDIMRRSYNKGDMVPSVSSSVDSESDSTCSSASNSSVDSMGRETGSAIESENKEVLSRPCDTNSAEVE</sequence>
<comment type="caution">
    <text evidence="10">The sequence shown here is derived from an EMBL/GenBank/DDBJ whole genome shotgun (WGS) entry which is preliminary data.</text>
</comment>
<gene>
    <name evidence="10" type="ORF">B7P43_G07038</name>
</gene>
<feature type="compositionally biased region" description="Low complexity" evidence="9">
    <location>
        <begin position="290"/>
        <end position="317"/>
    </location>
</feature>
<dbReference type="GO" id="GO:0000122">
    <property type="term" value="P:negative regulation of transcription by RNA polymerase II"/>
    <property type="evidence" value="ECO:0007669"/>
    <property type="project" value="InterPro"/>
</dbReference>
<dbReference type="InterPro" id="IPR024872">
    <property type="entry name" value="HEXIM"/>
</dbReference>
<evidence type="ECO:0000313" key="10">
    <source>
        <dbReference type="EMBL" id="PNF38941.1"/>
    </source>
</evidence>
<feature type="compositionally biased region" description="Basic residues" evidence="9">
    <location>
        <begin position="61"/>
        <end position="78"/>
    </location>
</feature>
<organism evidence="10 11">
    <name type="scientific">Cryptotermes secundus</name>
    <dbReference type="NCBI Taxonomy" id="105785"/>
    <lineage>
        <taxon>Eukaryota</taxon>
        <taxon>Metazoa</taxon>
        <taxon>Ecdysozoa</taxon>
        <taxon>Arthropoda</taxon>
        <taxon>Hexapoda</taxon>
        <taxon>Insecta</taxon>
        <taxon>Pterygota</taxon>
        <taxon>Neoptera</taxon>
        <taxon>Polyneoptera</taxon>
        <taxon>Dictyoptera</taxon>
        <taxon>Blattodea</taxon>
        <taxon>Blattoidea</taxon>
        <taxon>Termitoidae</taxon>
        <taxon>Kalotermitidae</taxon>
        <taxon>Cryptotermitinae</taxon>
        <taxon>Cryptotermes</taxon>
    </lineage>
</organism>
<dbReference type="GO" id="GO:0097322">
    <property type="term" value="F:7SK snRNA binding"/>
    <property type="evidence" value="ECO:0007669"/>
    <property type="project" value="TreeGrafter"/>
</dbReference>
<comment type="subcellular location">
    <subcellularLocation>
        <location evidence="1">Nucleus</location>
    </subcellularLocation>
</comment>
<evidence type="ECO:0000256" key="7">
    <source>
        <dbReference type="ARBA" id="ARBA00023242"/>
    </source>
</evidence>
<keyword evidence="6" id="KW-0804">Transcription</keyword>
<dbReference type="Pfam" id="PF15313">
    <property type="entry name" value="HEXIM"/>
    <property type="match status" value="1"/>
</dbReference>
<dbReference type="GO" id="GO:0005654">
    <property type="term" value="C:nucleoplasm"/>
    <property type="evidence" value="ECO:0007669"/>
    <property type="project" value="TreeGrafter"/>
</dbReference>
<evidence type="ECO:0000256" key="3">
    <source>
        <dbReference type="ARBA" id="ARBA00022491"/>
    </source>
</evidence>
<evidence type="ECO:0000256" key="1">
    <source>
        <dbReference type="ARBA" id="ARBA00004123"/>
    </source>
</evidence>
<dbReference type="Gene3D" id="6.10.250.2910">
    <property type="match status" value="1"/>
</dbReference>
<dbReference type="InParanoid" id="A0A2J7RDN2"/>
<keyword evidence="11" id="KW-1185">Reference proteome</keyword>
<reference evidence="10 11" key="1">
    <citation type="submission" date="2017-12" db="EMBL/GenBank/DDBJ databases">
        <title>Hemimetabolous genomes reveal molecular basis of termite eusociality.</title>
        <authorList>
            <person name="Harrison M.C."/>
            <person name="Jongepier E."/>
            <person name="Robertson H.M."/>
            <person name="Arning N."/>
            <person name="Bitard-Feildel T."/>
            <person name="Chao H."/>
            <person name="Childers C.P."/>
            <person name="Dinh H."/>
            <person name="Doddapaneni H."/>
            <person name="Dugan S."/>
            <person name="Gowin J."/>
            <person name="Greiner C."/>
            <person name="Han Y."/>
            <person name="Hu H."/>
            <person name="Hughes D.S.T."/>
            <person name="Huylmans A.-K."/>
            <person name="Kemena C."/>
            <person name="Kremer L.P.M."/>
            <person name="Lee S.L."/>
            <person name="Lopez-Ezquerra A."/>
            <person name="Mallet L."/>
            <person name="Monroy-Kuhn J.M."/>
            <person name="Moser A."/>
            <person name="Murali S.C."/>
            <person name="Muzny D.M."/>
            <person name="Otani S."/>
            <person name="Piulachs M.-D."/>
            <person name="Poelchau M."/>
            <person name="Qu J."/>
            <person name="Schaub F."/>
            <person name="Wada-Katsumata A."/>
            <person name="Worley K.C."/>
            <person name="Xie Q."/>
            <person name="Ylla G."/>
            <person name="Poulsen M."/>
            <person name="Gibbs R.A."/>
            <person name="Schal C."/>
            <person name="Richards S."/>
            <person name="Belles X."/>
            <person name="Korb J."/>
            <person name="Bornberg-Bauer E."/>
        </authorList>
    </citation>
    <scope>NUCLEOTIDE SEQUENCE [LARGE SCALE GENOMIC DNA]</scope>
    <source>
        <tissue evidence="10">Whole body</tissue>
    </source>
</reference>
<evidence type="ECO:0000256" key="9">
    <source>
        <dbReference type="SAM" id="MobiDB-lite"/>
    </source>
</evidence>
<dbReference type="STRING" id="105785.A0A2J7RDN2"/>
<evidence type="ECO:0000256" key="2">
    <source>
        <dbReference type="ARBA" id="ARBA00008409"/>
    </source>
</evidence>
<name>A0A2J7RDN2_9NEOP</name>
<proteinExistence type="inferred from homology"/>
<dbReference type="OrthoDB" id="10058500at2759"/>
<keyword evidence="3" id="KW-0678">Repressor</keyword>
<dbReference type="AlphaFoldDB" id="A0A2J7RDN2"/>
<dbReference type="PANTHER" id="PTHR13469">
    <property type="entry name" value="HEXAMETHYLENE BISACETAMIDE INDUCIBLE 1"/>
    <property type="match status" value="1"/>
</dbReference>
<feature type="region of interest" description="Disordered" evidence="9">
    <location>
        <begin position="1"/>
        <end position="20"/>
    </location>
</feature>
<evidence type="ECO:0000256" key="5">
    <source>
        <dbReference type="ARBA" id="ARBA00023054"/>
    </source>
</evidence>
<protein>
    <recommendedName>
        <fullName evidence="12">Protein HEXIM1</fullName>
    </recommendedName>
</protein>
<keyword evidence="7" id="KW-0539">Nucleus</keyword>
<dbReference type="EMBL" id="NEVH01005287">
    <property type="protein sequence ID" value="PNF38941.1"/>
    <property type="molecule type" value="Genomic_DNA"/>
</dbReference>
<evidence type="ECO:0000256" key="4">
    <source>
        <dbReference type="ARBA" id="ARBA00023015"/>
    </source>
</evidence>
<dbReference type="PRINTS" id="PR02094">
    <property type="entry name" value="HEXIMFAMILY"/>
</dbReference>
<feature type="coiled-coil region" evidence="8">
    <location>
        <begin position="204"/>
        <end position="285"/>
    </location>
</feature>
<feature type="region of interest" description="Disordered" evidence="9">
    <location>
        <begin position="33"/>
        <end position="93"/>
    </location>
</feature>
<comment type="similarity">
    <text evidence="2">Belongs to the HEXIM family.</text>
</comment>
<dbReference type="GO" id="GO:0004861">
    <property type="term" value="F:cyclin-dependent protein serine/threonine kinase inhibitor activity"/>
    <property type="evidence" value="ECO:0007669"/>
    <property type="project" value="InterPro"/>
</dbReference>
<feature type="region of interest" description="Disordered" evidence="9">
    <location>
        <begin position="288"/>
        <end position="346"/>
    </location>
</feature>